<proteinExistence type="inferred from homology"/>
<dbReference type="SUPFAM" id="SSF53850">
    <property type="entry name" value="Periplasmic binding protein-like II"/>
    <property type="match status" value="1"/>
</dbReference>
<evidence type="ECO:0000259" key="7">
    <source>
        <dbReference type="SMART" id="SM00079"/>
    </source>
</evidence>
<dbReference type="PROSITE" id="PS51257">
    <property type="entry name" value="PROKAR_LIPOPROTEIN"/>
    <property type="match status" value="1"/>
</dbReference>
<keyword evidence="9" id="KW-1185">Reference proteome</keyword>
<sequence length="282" mass="30723">MKKIITILMIIVFTAVLTLGAAGCGQKQTASQQNAKESANTQESAQDEVERIKKAGKLVVGTSADYPPFEFHQVVNGKDQIVGFDIDLAKAIADELGVELEIKDMDFKSIISAVLTKTVDIGIAGFTITEDRKESVNFSEPYLEGGQQIITYVGSGVKSKEDLKGKTIGVQISTTGEEEAKKIEGAKLKQFDTVDAAMMDLLNKRIEAVIIDFAVAQAYAANNPGKLELIGDMLDDAAKAVVLRKEDVKLLEVVNKVINDLKESGEHEKLVKKWFVDFKPSN</sequence>
<dbReference type="Pfam" id="PF00497">
    <property type="entry name" value="SBP_bac_3"/>
    <property type="match status" value="1"/>
</dbReference>
<feature type="chain" id="PRO_5012794042" evidence="5">
    <location>
        <begin position="22"/>
        <end position="282"/>
    </location>
</feature>
<evidence type="ECO:0000256" key="3">
    <source>
        <dbReference type="ARBA" id="ARBA00022729"/>
    </source>
</evidence>
<protein>
    <submittedName>
        <fullName evidence="8">Amino acid ABC transporter substrate-binding protein, PAAT family</fullName>
    </submittedName>
</protein>
<evidence type="ECO:0000256" key="1">
    <source>
        <dbReference type="ARBA" id="ARBA00004196"/>
    </source>
</evidence>
<dbReference type="PANTHER" id="PTHR35936">
    <property type="entry name" value="MEMBRANE-BOUND LYTIC MUREIN TRANSGLYCOSYLASE F"/>
    <property type="match status" value="1"/>
</dbReference>
<name>A0A1M7I6X4_9FIRM</name>
<dbReference type="Gene3D" id="3.40.190.10">
    <property type="entry name" value="Periplasmic binding protein-like II"/>
    <property type="match status" value="2"/>
</dbReference>
<dbReference type="AlphaFoldDB" id="A0A1M7I6X4"/>
<dbReference type="InterPro" id="IPR001320">
    <property type="entry name" value="Iontro_rcpt_C"/>
</dbReference>
<evidence type="ECO:0000259" key="6">
    <source>
        <dbReference type="SMART" id="SM00062"/>
    </source>
</evidence>
<dbReference type="PROSITE" id="PS01039">
    <property type="entry name" value="SBP_BACTERIAL_3"/>
    <property type="match status" value="1"/>
</dbReference>
<accession>A0A1M7I6X4</accession>
<reference evidence="9" key="1">
    <citation type="submission" date="2016-11" db="EMBL/GenBank/DDBJ databases">
        <authorList>
            <person name="Varghese N."/>
            <person name="Submissions S."/>
        </authorList>
    </citation>
    <scope>NUCLEOTIDE SEQUENCE [LARGE SCALE GENOMIC DNA]</scope>
    <source>
        <strain evidence="9">DSM 18802</strain>
    </source>
</reference>
<dbReference type="Proteomes" id="UP000184375">
    <property type="component" value="Unassembled WGS sequence"/>
</dbReference>
<organism evidence="8 9">
    <name type="scientific">Caldanaerovirga acetigignens</name>
    <dbReference type="NCBI Taxonomy" id="447595"/>
    <lineage>
        <taxon>Bacteria</taxon>
        <taxon>Bacillati</taxon>
        <taxon>Bacillota</taxon>
        <taxon>Clostridia</taxon>
        <taxon>Thermosediminibacterales</taxon>
        <taxon>Thermosediminibacteraceae</taxon>
        <taxon>Caldanaerovirga</taxon>
    </lineage>
</organism>
<dbReference type="GO" id="GO:0016020">
    <property type="term" value="C:membrane"/>
    <property type="evidence" value="ECO:0007669"/>
    <property type="project" value="InterPro"/>
</dbReference>
<evidence type="ECO:0000313" key="8">
    <source>
        <dbReference type="EMBL" id="SHM36504.1"/>
    </source>
</evidence>
<evidence type="ECO:0000256" key="5">
    <source>
        <dbReference type="SAM" id="SignalP"/>
    </source>
</evidence>
<dbReference type="GO" id="GO:0015276">
    <property type="term" value="F:ligand-gated monoatomic ion channel activity"/>
    <property type="evidence" value="ECO:0007669"/>
    <property type="project" value="InterPro"/>
</dbReference>
<dbReference type="RefSeq" id="WP_159431499.1">
    <property type="nucleotide sequence ID" value="NZ_FRCR01000004.1"/>
</dbReference>
<dbReference type="OrthoDB" id="9774451at2"/>
<feature type="domain" description="Solute-binding protein family 3/N-terminal" evidence="6">
    <location>
        <begin position="57"/>
        <end position="277"/>
    </location>
</feature>
<dbReference type="CDD" id="cd13624">
    <property type="entry name" value="PBP2_Arg_Lys_His"/>
    <property type="match status" value="1"/>
</dbReference>
<comment type="subcellular location">
    <subcellularLocation>
        <location evidence="1">Cell envelope</location>
    </subcellularLocation>
</comment>
<dbReference type="SMART" id="SM00079">
    <property type="entry name" value="PBPe"/>
    <property type="match status" value="1"/>
</dbReference>
<dbReference type="GO" id="GO:0030313">
    <property type="term" value="C:cell envelope"/>
    <property type="evidence" value="ECO:0007669"/>
    <property type="project" value="UniProtKB-SubCell"/>
</dbReference>
<comment type="similarity">
    <text evidence="2 4">Belongs to the bacterial solute-binding protein 3 family.</text>
</comment>
<dbReference type="InterPro" id="IPR001638">
    <property type="entry name" value="Solute-binding_3/MltF_N"/>
</dbReference>
<gene>
    <name evidence="8" type="ORF">SAMN05660826_00868</name>
</gene>
<dbReference type="STRING" id="447595.SAMN05660826_00868"/>
<evidence type="ECO:0000313" key="9">
    <source>
        <dbReference type="Proteomes" id="UP000184375"/>
    </source>
</evidence>
<feature type="signal peptide" evidence="5">
    <location>
        <begin position="1"/>
        <end position="21"/>
    </location>
</feature>
<feature type="domain" description="Ionotropic glutamate receptor C-terminal" evidence="7">
    <location>
        <begin position="57"/>
        <end position="277"/>
    </location>
</feature>
<keyword evidence="3 5" id="KW-0732">Signal</keyword>
<dbReference type="SMART" id="SM00062">
    <property type="entry name" value="PBPb"/>
    <property type="match status" value="1"/>
</dbReference>
<dbReference type="EMBL" id="FRCR01000004">
    <property type="protein sequence ID" value="SHM36504.1"/>
    <property type="molecule type" value="Genomic_DNA"/>
</dbReference>
<dbReference type="InterPro" id="IPR018313">
    <property type="entry name" value="SBP_3_CS"/>
</dbReference>
<evidence type="ECO:0000256" key="4">
    <source>
        <dbReference type="RuleBase" id="RU003744"/>
    </source>
</evidence>
<evidence type="ECO:0000256" key="2">
    <source>
        <dbReference type="ARBA" id="ARBA00010333"/>
    </source>
</evidence>
<dbReference type="PANTHER" id="PTHR35936:SF17">
    <property type="entry name" value="ARGININE-BINDING EXTRACELLULAR PROTEIN ARTP"/>
    <property type="match status" value="1"/>
</dbReference>